<dbReference type="InterPro" id="IPR017850">
    <property type="entry name" value="Alkaline_phosphatase_core_sf"/>
</dbReference>
<dbReference type="AlphaFoldDB" id="A0A382NLH1"/>
<protein>
    <recommendedName>
        <fullName evidence="2">Sulfatase N-terminal domain-containing protein</fullName>
    </recommendedName>
</protein>
<proteinExistence type="predicted"/>
<dbReference type="Gene3D" id="3.40.720.10">
    <property type="entry name" value="Alkaline Phosphatase, subunit A"/>
    <property type="match status" value="1"/>
</dbReference>
<evidence type="ECO:0000313" key="1">
    <source>
        <dbReference type="EMBL" id="SVC61946.1"/>
    </source>
</evidence>
<organism evidence="1">
    <name type="scientific">marine metagenome</name>
    <dbReference type="NCBI Taxonomy" id="408172"/>
    <lineage>
        <taxon>unclassified sequences</taxon>
        <taxon>metagenomes</taxon>
        <taxon>ecological metagenomes</taxon>
    </lineage>
</organism>
<reference evidence="1" key="1">
    <citation type="submission" date="2018-05" db="EMBL/GenBank/DDBJ databases">
        <authorList>
            <person name="Lanie J.A."/>
            <person name="Ng W.-L."/>
            <person name="Kazmierczak K.M."/>
            <person name="Andrzejewski T.M."/>
            <person name="Davidsen T.M."/>
            <person name="Wayne K.J."/>
            <person name="Tettelin H."/>
            <person name="Glass J.I."/>
            <person name="Rusch D."/>
            <person name="Podicherti R."/>
            <person name="Tsui H.-C.T."/>
            <person name="Winkler M.E."/>
        </authorList>
    </citation>
    <scope>NUCLEOTIDE SEQUENCE</scope>
</reference>
<dbReference type="SUPFAM" id="SSF53649">
    <property type="entry name" value="Alkaline phosphatase-like"/>
    <property type="match status" value="1"/>
</dbReference>
<dbReference type="EMBL" id="UINC01101270">
    <property type="protein sequence ID" value="SVC61946.1"/>
    <property type="molecule type" value="Genomic_DNA"/>
</dbReference>
<gene>
    <name evidence="1" type="ORF">METZ01_LOCUS314800</name>
</gene>
<feature type="non-terminal residue" evidence="1">
    <location>
        <position position="54"/>
    </location>
</feature>
<accession>A0A382NLH1</accession>
<sequence>MMKKPYLILFASLLPIAVWAEAKKPNVVLIMSDDMGYSDLPKFGKSEIPTPNID</sequence>
<name>A0A382NLH1_9ZZZZ</name>
<evidence type="ECO:0008006" key="2">
    <source>
        <dbReference type="Google" id="ProtNLM"/>
    </source>
</evidence>